<dbReference type="Gene3D" id="3.10.180.10">
    <property type="entry name" value="2,3-Dihydroxybiphenyl 1,2-Dioxygenase, domain 1"/>
    <property type="match status" value="1"/>
</dbReference>
<dbReference type="InterPro" id="IPR037523">
    <property type="entry name" value="VOC_core"/>
</dbReference>
<comment type="caution">
    <text evidence="2">The sequence shown here is derived from an EMBL/GenBank/DDBJ whole genome shotgun (WGS) entry which is preliminary data.</text>
</comment>
<dbReference type="InterPro" id="IPR029068">
    <property type="entry name" value="Glyas_Bleomycin-R_OHBP_Dase"/>
</dbReference>
<name>A0A969WCW4_9GAMM</name>
<dbReference type="PANTHER" id="PTHR21366">
    <property type="entry name" value="GLYOXALASE FAMILY PROTEIN"/>
    <property type="match status" value="1"/>
</dbReference>
<dbReference type="AlphaFoldDB" id="A0A969WCW4"/>
<sequence>MYIERLDHLVLTVRDIDATVAFYVDVLGMRALSFDDGRRALGFGRHKINLHAADALGTPHARHAMAGTADLCFVSTTPMKEIISQLGRFGVAVEQGPVARTGVLGPMMSVYFRDPDGNLIEVANDAQPTDMPGIADGA</sequence>
<dbReference type="Proteomes" id="UP000653472">
    <property type="component" value="Unassembled WGS sequence"/>
</dbReference>
<proteinExistence type="predicted"/>
<evidence type="ECO:0000313" key="2">
    <source>
        <dbReference type="EMBL" id="NKF23086.1"/>
    </source>
</evidence>
<feature type="domain" description="VOC" evidence="1">
    <location>
        <begin position="5"/>
        <end position="125"/>
    </location>
</feature>
<dbReference type="CDD" id="cd07253">
    <property type="entry name" value="GLOD5"/>
    <property type="match status" value="1"/>
</dbReference>
<evidence type="ECO:0000259" key="1">
    <source>
        <dbReference type="PROSITE" id="PS51819"/>
    </source>
</evidence>
<organism evidence="2 3">
    <name type="scientific">Solimonas marina</name>
    <dbReference type="NCBI Taxonomy" id="2714601"/>
    <lineage>
        <taxon>Bacteria</taxon>
        <taxon>Pseudomonadati</taxon>
        <taxon>Pseudomonadota</taxon>
        <taxon>Gammaproteobacteria</taxon>
        <taxon>Nevskiales</taxon>
        <taxon>Nevskiaceae</taxon>
        <taxon>Solimonas</taxon>
    </lineage>
</organism>
<dbReference type="EMBL" id="JAAVXB010000006">
    <property type="protein sequence ID" value="NKF23086.1"/>
    <property type="molecule type" value="Genomic_DNA"/>
</dbReference>
<dbReference type="PROSITE" id="PS51819">
    <property type="entry name" value="VOC"/>
    <property type="match status" value="1"/>
</dbReference>
<protein>
    <submittedName>
        <fullName evidence="2">VOC family protein</fullName>
    </submittedName>
</protein>
<dbReference type="PANTHER" id="PTHR21366:SF14">
    <property type="entry name" value="GLYOXALASE DOMAIN-CONTAINING PROTEIN 5"/>
    <property type="match status" value="1"/>
</dbReference>
<keyword evidence="3" id="KW-1185">Reference proteome</keyword>
<dbReference type="Pfam" id="PF00903">
    <property type="entry name" value="Glyoxalase"/>
    <property type="match status" value="1"/>
</dbReference>
<dbReference type="InterPro" id="IPR004360">
    <property type="entry name" value="Glyas_Fos-R_dOase_dom"/>
</dbReference>
<gene>
    <name evidence="2" type="ORF">G7Y82_12235</name>
</gene>
<dbReference type="InterPro" id="IPR050383">
    <property type="entry name" value="GlyoxalaseI/FosfomycinResist"/>
</dbReference>
<accession>A0A969WCW4</accession>
<evidence type="ECO:0000313" key="3">
    <source>
        <dbReference type="Proteomes" id="UP000653472"/>
    </source>
</evidence>
<reference evidence="2" key="1">
    <citation type="submission" date="2020-03" db="EMBL/GenBank/DDBJ databases">
        <title>Solimonas marina sp. nov., isolated from deep seawater of the Pacific Ocean.</title>
        <authorList>
            <person name="Liu X."/>
            <person name="Lai Q."/>
            <person name="Sun F."/>
            <person name="Gai Y."/>
            <person name="Li G."/>
            <person name="Shao Z."/>
        </authorList>
    </citation>
    <scope>NUCLEOTIDE SEQUENCE</scope>
    <source>
        <strain evidence="2">C16B3</strain>
    </source>
</reference>
<dbReference type="SUPFAM" id="SSF54593">
    <property type="entry name" value="Glyoxalase/Bleomycin resistance protein/Dihydroxybiphenyl dioxygenase"/>
    <property type="match status" value="1"/>
</dbReference>
<dbReference type="RefSeq" id="WP_168148410.1">
    <property type="nucleotide sequence ID" value="NZ_JAAVXB010000006.1"/>
</dbReference>